<feature type="binding site" evidence="1">
    <location>
        <position position="359"/>
    </location>
    <ligand>
        <name>substrate</name>
    </ligand>
</feature>
<dbReference type="PANTHER" id="PTHR30270">
    <property type="entry name" value="THIAMINE-MONOPHOSPHATE KINASE"/>
    <property type="match status" value="1"/>
</dbReference>
<evidence type="ECO:0000313" key="4">
    <source>
        <dbReference type="EMBL" id="QNO51740.1"/>
    </source>
</evidence>
<dbReference type="CDD" id="cd02194">
    <property type="entry name" value="ThiL"/>
    <property type="match status" value="1"/>
</dbReference>
<feature type="binding site" evidence="1">
    <location>
        <position position="252"/>
    </location>
    <ligand>
        <name>Mg(2+)</name>
        <dbReference type="ChEBI" id="CHEBI:18420"/>
        <label>5</label>
    </ligand>
</feature>
<comment type="pathway">
    <text evidence="1">Cofactor biosynthesis; thiamine diphosphate biosynthesis; thiamine diphosphate from thiamine phosphate: step 1/1.</text>
</comment>
<dbReference type="InterPro" id="IPR010918">
    <property type="entry name" value="PurM-like_C_dom"/>
</dbReference>
<evidence type="ECO:0000259" key="2">
    <source>
        <dbReference type="Pfam" id="PF00586"/>
    </source>
</evidence>
<dbReference type="PIRSF" id="PIRSF005303">
    <property type="entry name" value="Thiam_monoph_kin"/>
    <property type="match status" value="1"/>
</dbReference>
<comment type="similarity">
    <text evidence="1">Belongs to the thiamine-monophosphate kinase family.</text>
</comment>
<comment type="catalytic activity">
    <reaction evidence="1">
        <text>thiamine phosphate + ATP = thiamine diphosphate + ADP</text>
        <dbReference type="Rhea" id="RHEA:15913"/>
        <dbReference type="ChEBI" id="CHEBI:30616"/>
        <dbReference type="ChEBI" id="CHEBI:37575"/>
        <dbReference type="ChEBI" id="CHEBI:58937"/>
        <dbReference type="ChEBI" id="CHEBI:456216"/>
        <dbReference type="EC" id="2.7.4.16"/>
    </reaction>
</comment>
<dbReference type="GO" id="GO:0009229">
    <property type="term" value="P:thiamine diphosphate biosynthetic process"/>
    <property type="evidence" value="ECO:0007669"/>
    <property type="project" value="UniProtKB-UniRule"/>
</dbReference>
<keyword evidence="1 4" id="KW-0808">Transferase</keyword>
<feature type="binding site" evidence="1">
    <location>
        <position position="180"/>
    </location>
    <ligand>
        <name>ATP</name>
        <dbReference type="ChEBI" id="CHEBI:30616"/>
    </ligand>
</feature>
<feature type="binding site" evidence="1">
    <location>
        <begin position="156"/>
        <end position="157"/>
    </location>
    <ligand>
        <name>ATP</name>
        <dbReference type="ChEBI" id="CHEBI:30616"/>
    </ligand>
</feature>
<dbReference type="AlphaFoldDB" id="A0A7G9YUQ6"/>
<feature type="binding site" evidence="1">
    <location>
        <position position="249"/>
    </location>
    <ligand>
        <name>Mg(2+)</name>
        <dbReference type="ChEBI" id="CHEBI:18420"/>
        <label>3</label>
    </ligand>
</feature>
<feature type="binding site" evidence="1">
    <location>
        <position position="88"/>
    </location>
    <ligand>
        <name>substrate</name>
    </ligand>
</feature>
<feature type="binding site" evidence="1">
    <location>
        <position position="109"/>
    </location>
    <ligand>
        <name>Mg(2+)</name>
        <dbReference type="ChEBI" id="CHEBI:18420"/>
        <label>3</label>
    </ligand>
</feature>
<comment type="caution">
    <text evidence="1">Lacks conserved residue(s) required for the propagation of feature annotation.</text>
</comment>
<dbReference type="HAMAP" id="MF_02128">
    <property type="entry name" value="TMP_kinase"/>
    <property type="match status" value="1"/>
</dbReference>
<proteinExistence type="inferred from homology"/>
<dbReference type="Gene3D" id="3.30.1330.10">
    <property type="entry name" value="PurM-like, N-terminal domain"/>
    <property type="match status" value="1"/>
</dbReference>
<feature type="binding site" evidence="1">
    <location>
        <position position="60"/>
    </location>
    <ligand>
        <name>Mg(2+)</name>
        <dbReference type="ChEBI" id="CHEBI:18420"/>
        <label>3</label>
    </ligand>
</feature>
<keyword evidence="1" id="KW-0067">ATP-binding</keyword>
<keyword evidence="1 4" id="KW-0418">Kinase</keyword>
<name>A0A7G9YUQ6_9EURY</name>
<feature type="binding site" evidence="1">
    <location>
        <position position="81"/>
    </location>
    <ligand>
        <name>Mg(2+)</name>
        <dbReference type="ChEBI" id="CHEBI:18420"/>
        <label>1</label>
    </ligand>
</feature>
<dbReference type="PANTHER" id="PTHR30270:SF3">
    <property type="entry name" value="THIAMINE-MONOPHOSPHATE KINASE"/>
    <property type="match status" value="1"/>
</dbReference>
<feature type="binding site" evidence="1">
    <location>
        <position position="80"/>
    </location>
    <ligand>
        <name>Mg(2+)</name>
        <dbReference type="ChEBI" id="CHEBI:18420"/>
        <label>1</label>
    </ligand>
</feature>
<keyword evidence="1" id="KW-0784">Thiamine biosynthesis</keyword>
<dbReference type="SUPFAM" id="SSF56042">
    <property type="entry name" value="PurM C-terminal domain-like"/>
    <property type="match status" value="1"/>
</dbReference>
<dbReference type="GO" id="GO:0005524">
    <property type="term" value="F:ATP binding"/>
    <property type="evidence" value="ECO:0007669"/>
    <property type="project" value="UniProtKB-UniRule"/>
</dbReference>
<evidence type="ECO:0000259" key="3">
    <source>
        <dbReference type="Pfam" id="PF02769"/>
    </source>
</evidence>
<feature type="binding site" evidence="1">
    <location>
        <position position="79"/>
    </location>
    <ligand>
        <name>Mg(2+)</name>
        <dbReference type="ChEBI" id="CHEBI:18420"/>
        <label>4</label>
    </ligand>
</feature>
<sequence>MRYTKNKIWKNNTFLPEGKEKGKERFIEQLGERRLIETIVNKFNANANRRIVTVGAGEDDCAVIDVDNARGGRKYLVVTTDTVQESTHLPKGISPFQIGWTATAVNLSDIAAMGAHPFAFTVAMGVPARTRSAFVEEVVEGIEKCASAYHTAVVGGDVTRSKEVIITGTCFGFADKPVRRAGARVGDLVCVTGSLGNAALGMNLIKRGTEIKVPMKVEEIAKKALFQPVPRIREGIALADSGLITSMIDISDGLALSLAELAKSSGVGFEIYEDKVPVLSEELRSTGTFDLSLIGVERRALAFYGGDYELLFTINIDANGLKRISETINMSVIGKVTPHEAGIYFKKGEEKEKIELVGYQHF</sequence>
<feature type="binding site" evidence="1">
    <location>
        <position position="109"/>
    </location>
    <ligand>
        <name>Mg(2+)</name>
        <dbReference type="ChEBI" id="CHEBI:18420"/>
        <label>4</label>
    </ligand>
</feature>
<feature type="domain" description="PurM-like N-terminal" evidence="2">
    <location>
        <begin position="59"/>
        <end position="173"/>
    </location>
</feature>
<feature type="domain" description="PurM-like C-terminal" evidence="3">
    <location>
        <begin position="184"/>
        <end position="339"/>
    </location>
</feature>
<evidence type="ECO:0000256" key="1">
    <source>
        <dbReference type="HAMAP-Rule" id="MF_02128"/>
    </source>
</evidence>
<dbReference type="NCBIfam" id="TIGR01379">
    <property type="entry name" value="thiL"/>
    <property type="match status" value="1"/>
</dbReference>
<comment type="miscellaneous">
    <text evidence="1">Reaction mechanism of ThiL seems to utilize a direct, inline transfer of the gamma-phosphate of ATP to TMP rather than a phosphorylated enzyme intermediate.</text>
</comment>
<dbReference type="GO" id="GO:0000287">
    <property type="term" value="F:magnesium ion binding"/>
    <property type="evidence" value="ECO:0007669"/>
    <property type="project" value="UniProtKB-UniRule"/>
</dbReference>
<keyword evidence="1" id="KW-0460">Magnesium</keyword>
<reference evidence="4" key="1">
    <citation type="submission" date="2020-06" db="EMBL/GenBank/DDBJ databases">
        <title>Unique genomic features of the anaerobic methanotrophic archaea.</title>
        <authorList>
            <person name="Chadwick G.L."/>
            <person name="Skennerton C.T."/>
            <person name="Laso-Perez R."/>
            <person name="Leu A.O."/>
            <person name="Speth D.R."/>
            <person name="Yu H."/>
            <person name="Morgan-Lang C."/>
            <person name="Hatzenpichler R."/>
            <person name="Goudeau D."/>
            <person name="Malmstrom R."/>
            <person name="Brazelton W.J."/>
            <person name="Woyke T."/>
            <person name="Hallam S.J."/>
            <person name="Tyson G.W."/>
            <person name="Wegener G."/>
            <person name="Boetius A."/>
            <person name="Orphan V."/>
        </authorList>
    </citation>
    <scope>NUCLEOTIDE SEQUENCE</scope>
</reference>
<dbReference type="Gene3D" id="3.90.650.10">
    <property type="entry name" value="PurM-like C-terminal domain"/>
    <property type="match status" value="1"/>
</dbReference>
<feature type="binding site" evidence="1">
    <location>
        <position position="81"/>
    </location>
    <ligand>
        <name>Mg(2+)</name>
        <dbReference type="ChEBI" id="CHEBI:18420"/>
        <label>2</label>
    </ligand>
</feature>
<dbReference type="EMBL" id="MT631477">
    <property type="protein sequence ID" value="QNO51740.1"/>
    <property type="molecule type" value="Genomic_DNA"/>
</dbReference>
<protein>
    <recommendedName>
        <fullName evidence="1">Thiamine-monophosphate kinase</fullName>
        <shortName evidence="1">TMP kinase</shortName>
        <shortName evidence="1">Thiamine-phosphate kinase</shortName>
        <ecNumber evidence="1">2.7.4.16</ecNumber>
    </recommendedName>
</protein>
<dbReference type="Pfam" id="PF02769">
    <property type="entry name" value="AIRS_C"/>
    <property type="match status" value="1"/>
</dbReference>
<dbReference type="InterPro" id="IPR036676">
    <property type="entry name" value="PurM-like_C_sf"/>
</dbReference>
<gene>
    <name evidence="1 4" type="primary">thiL</name>
    <name evidence="4" type="ORF">LBHPMFOL_00009</name>
</gene>
<dbReference type="InterPro" id="IPR036921">
    <property type="entry name" value="PurM-like_N_sf"/>
</dbReference>
<keyword evidence="1" id="KW-0479">Metal-binding</keyword>
<comment type="function">
    <text evidence="1">Catalyzes the ATP-dependent phosphorylation of thiamine-monophosphate (TMP) to form thiamine-pyrophosphate (TPP), the active form of vitamin B1.</text>
</comment>
<keyword evidence="1" id="KW-0547">Nucleotide-binding</keyword>
<dbReference type="EC" id="2.7.4.16" evidence="1"/>
<dbReference type="SUPFAM" id="SSF55326">
    <property type="entry name" value="PurM N-terminal domain-like"/>
    <property type="match status" value="1"/>
</dbReference>
<feature type="binding site" evidence="1">
    <location>
        <position position="251"/>
    </location>
    <ligand>
        <name>ATP</name>
        <dbReference type="ChEBI" id="CHEBI:30616"/>
    </ligand>
</feature>
<feature type="binding site" evidence="1">
    <location>
        <position position="157"/>
    </location>
    <ligand>
        <name>Mg(2+)</name>
        <dbReference type="ChEBI" id="CHEBI:18420"/>
        <label>1</label>
    </ligand>
</feature>
<dbReference type="Pfam" id="PF00586">
    <property type="entry name" value="AIRS"/>
    <property type="match status" value="1"/>
</dbReference>
<dbReference type="GO" id="GO:0009228">
    <property type="term" value="P:thiamine biosynthetic process"/>
    <property type="evidence" value="ECO:0007669"/>
    <property type="project" value="UniProtKB-KW"/>
</dbReference>
<dbReference type="InterPro" id="IPR016188">
    <property type="entry name" value="PurM-like_N"/>
</dbReference>
<organism evidence="4">
    <name type="scientific">Candidatus Methanophagaceae archaeon ANME-1 ERB6</name>
    <dbReference type="NCBI Taxonomy" id="2759912"/>
    <lineage>
        <taxon>Archaea</taxon>
        <taxon>Methanobacteriati</taxon>
        <taxon>Methanobacteriota</taxon>
        <taxon>Stenosarchaea group</taxon>
        <taxon>Methanomicrobia</taxon>
        <taxon>Candidatus Methanophagales</taxon>
        <taxon>Candidatus Methanophagaceae</taxon>
    </lineage>
</organism>
<feature type="binding site" evidence="1">
    <location>
        <position position="60"/>
    </location>
    <ligand>
        <name>Mg(2+)</name>
        <dbReference type="ChEBI" id="CHEBI:18420"/>
        <label>4</label>
    </ligand>
</feature>
<dbReference type="InterPro" id="IPR006283">
    <property type="entry name" value="ThiL-like"/>
</dbReference>
<feature type="binding site" evidence="1">
    <location>
        <position position="109"/>
    </location>
    <ligand>
        <name>Mg(2+)</name>
        <dbReference type="ChEBI" id="CHEBI:18420"/>
        <label>2</label>
    </ligand>
</feature>
<dbReference type="GO" id="GO:0009030">
    <property type="term" value="F:thiamine-phosphate kinase activity"/>
    <property type="evidence" value="ECO:0007669"/>
    <property type="project" value="UniProtKB-UniRule"/>
</dbReference>
<dbReference type="UniPathway" id="UPA00060">
    <property type="reaction ID" value="UER00142"/>
</dbReference>
<accession>A0A7G9YUQ6</accession>